<reference evidence="1 2" key="1">
    <citation type="submission" date="2018-06" db="EMBL/GenBank/DDBJ databases">
        <title>Genomic Encyclopedia of Archaeal and Bacterial Type Strains, Phase II (KMG-II): from individual species to whole genera.</title>
        <authorList>
            <person name="Goeker M."/>
        </authorList>
    </citation>
    <scope>NUCLEOTIDE SEQUENCE [LARGE SCALE GENOMIC DNA]</scope>
    <source>
        <strain evidence="1 2">T4</strain>
    </source>
</reference>
<name>A0A326RMY3_9BACT</name>
<evidence type="ECO:0000313" key="2">
    <source>
        <dbReference type="Proteomes" id="UP000248917"/>
    </source>
</evidence>
<dbReference type="AlphaFoldDB" id="A0A326RMY3"/>
<dbReference type="Proteomes" id="UP000248917">
    <property type="component" value="Unassembled WGS sequence"/>
</dbReference>
<dbReference type="OrthoDB" id="799569at2"/>
<evidence type="ECO:0000313" key="1">
    <source>
        <dbReference type="EMBL" id="PZV77589.1"/>
    </source>
</evidence>
<comment type="caution">
    <text evidence="1">The sequence shown here is derived from an EMBL/GenBank/DDBJ whole genome shotgun (WGS) entry which is preliminary data.</text>
</comment>
<protein>
    <submittedName>
        <fullName evidence="1">Uncharacterized protein</fullName>
    </submittedName>
</protein>
<sequence>MSFSGAYPDGKYPVWFGMNYNVDSNGKRVGSVYSYIEFSDGSTKRVSSAASARGPALFGAGGFGNMGSFGEPLRSGFDWGFAGNVLGVGGVTYSGLENTFANKYWWKDSKGNYNSTKILEKGANGKFVRGVQGYRNGYKSALNTAGKFKVAGNIVGGLSLGVTYLQYDQGQISGLEATVDASFGVIGFFGPIGAGVSATYFVGKLGYEYFSGKKVLPCSSNKCNGFVR</sequence>
<accession>A0A326RMY3</accession>
<organism evidence="1 2">
    <name type="scientific">Algoriphagus aquaeductus</name>
    <dbReference type="NCBI Taxonomy" id="475299"/>
    <lineage>
        <taxon>Bacteria</taxon>
        <taxon>Pseudomonadati</taxon>
        <taxon>Bacteroidota</taxon>
        <taxon>Cytophagia</taxon>
        <taxon>Cytophagales</taxon>
        <taxon>Cyclobacteriaceae</taxon>
        <taxon>Algoriphagus</taxon>
    </lineage>
</organism>
<proteinExistence type="predicted"/>
<gene>
    <name evidence="1" type="ORF">CLV31_12057</name>
</gene>
<keyword evidence="2" id="KW-1185">Reference proteome</keyword>
<dbReference type="EMBL" id="QKTX01000020">
    <property type="protein sequence ID" value="PZV77589.1"/>
    <property type="molecule type" value="Genomic_DNA"/>
</dbReference>